<proteinExistence type="predicted"/>
<gene>
    <name evidence="2" type="ORF">USDA257_c19770</name>
    <name evidence="3" type="ORF">USDA257_c26840</name>
</gene>
<dbReference type="HOGENOM" id="CLU_029113_2_0_5"/>
<evidence type="ECO:0000313" key="4">
    <source>
        <dbReference type="Proteomes" id="UP000006180"/>
    </source>
</evidence>
<dbReference type="SUPFAM" id="SSF53098">
    <property type="entry name" value="Ribonuclease H-like"/>
    <property type="match status" value="1"/>
</dbReference>
<dbReference type="STRING" id="1185652.USDA257_c19770"/>
<sequence>MATRKELTAAVSERYRASTRTEKARILDEFVVITGFHRKHAMRLLRRHGREPTGRRARPRVYDEAERNALILLWEASDRVCGKRLKALLPVLVEAMERHGHFNLAPEIRGKLLAMSAATIDRTLGPIREGLGRPRRRPAAHALRRSIPIRTSADWDNPAPGFVEADLVAHCGPSARGSFIQTLVLTDIATGWTECAPLLVREQTLLSSVLTELRKQLPFALLGLDTDNDTVFMNETLKAYCDAANIVFTRCRPYRKNDQAFVEQKNGAVVRRMVGYRRFEGLEAATLLAKLYRSARLFVNFFQPSFKLIAKQRDGARVRKTYSPPATPHQRLIADARTSDAVRSRLQEIYAGLDPVLLLRDIRALQERLAALADTPPAMRTDGVAQPIDLFLASLRTAWKDGATRPTDRPIVKAKRGRRRPDPLVKATADLRSWFEAEPWRTGSELLSRLQAEYPGDYPDKLLRTLQRRLKVWRSEQADALLFGTLNKEPPIHQIARPH</sequence>
<evidence type="ECO:0000259" key="1">
    <source>
        <dbReference type="PROSITE" id="PS50994"/>
    </source>
</evidence>
<evidence type="ECO:0000313" key="3">
    <source>
        <dbReference type="EMBL" id="AFL51258.1"/>
    </source>
</evidence>
<dbReference type="PATRIC" id="fig|1185652.3.peg.2044"/>
<protein>
    <submittedName>
        <fullName evidence="3">Uncharacterized protein y4rM</fullName>
    </submittedName>
</protein>
<name>I3X5V2_SINF2</name>
<dbReference type="InterPro" id="IPR012337">
    <property type="entry name" value="RNaseH-like_sf"/>
</dbReference>
<evidence type="ECO:0000313" key="2">
    <source>
        <dbReference type="EMBL" id="AFL50562.1"/>
    </source>
</evidence>
<dbReference type="PROSITE" id="PS50994">
    <property type="entry name" value="INTEGRASE"/>
    <property type="match status" value="1"/>
</dbReference>
<dbReference type="GO" id="GO:0015074">
    <property type="term" value="P:DNA integration"/>
    <property type="evidence" value="ECO:0007669"/>
    <property type="project" value="InterPro"/>
</dbReference>
<dbReference type="eggNOG" id="COG2801">
    <property type="taxonomic scope" value="Bacteria"/>
</dbReference>
<dbReference type="AlphaFoldDB" id="I3X5V2"/>
<dbReference type="Proteomes" id="UP000006180">
    <property type="component" value="Chromosome"/>
</dbReference>
<feature type="domain" description="Integrase catalytic" evidence="1">
    <location>
        <begin position="156"/>
        <end position="336"/>
    </location>
</feature>
<organism evidence="3 4">
    <name type="scientific">Sinorhizobium fredii (strain USDA 257)</name>
    <dbReference type="NCBI Taxonomy" id="1185652"/>
    <lineage>
        <taxon>Bacteria</taxon>
        <taxon>Pseudomonadati</taxon>
        <taxon>Pseudomonadota</taxon>
        <taxon>Alphaproteobacteria</taxon>
        <taxon>Hyphomicrobiales</taxon>
        <taxon>Rhizobiaceae</taxon>
        <taxon>Sinorhizobium/Ensifer group</taxon>
        <taxon>Sinorhizobium</taxon>
    </lineage>
</organism>
<dbReference type="Gene3D" id="3.30.420.10">
    <property type="entry name" value="Ribonuclease H-like superfamily/Ribonuclease H"/>
    <property type="match status" value="1"/>
</dbReference>
<reference evidence="3 4" key="1">
    <citation type="journal article" date="2012" name="J. Bacteriol.">
        <title>Complete genome sequence of the broad-host-range strain Sinorhizobium fredii USDA257.</title>
        <authorList>
            <person name="Schuldes J."/>
            <person name="Rodriguez Orbegoso M."/>
            <person name="Schmeisser C."/>
            <person name="Krishnan H.B."/>
            <person name="Daniel R."/>
            <person name="Streit W.R."/>
        </authorList>
    </citation>
    <scope>NUCLEOTIDE SEQUENCE [LARGE SCALE GENOMIC DNA]</scope>
    <source>
        <strain evidence="3 4">USDA 257</strain>
    </source>
</reference>
<dbReference type="InterPro" id="IPR001584">
    <property type="entry name" value="Integrase_cat-core"/>
</dbReference>
<accession>I3X5V2</accession>
<dbReference type="GO" id="GO:0003676">
    <property type="term" value="F:nucleic acid binding"/>
    <property type="evidence" value="ECO:0007669"/>
    <property type="project" value="InterPro"/>
</dbReference>
<dbReference type="EMBL" id="CP003563">
    <property type="protein sequence ID" value="AFL51258.1"/>
    <property type="molecule type" value="Genomic_DNA"/>
</dbReference>
<dbReference type="EMBL" id="CP003563">
    <property type="protein sequence ID" value="AFL50562.1"/>
    <property type="molecule type" value="Genomic_DNA"/>
</dbReference>
<dbReference type="InterPro" id="IPR036397">
    <property type="entry name" value="RNaseH_sf"/>
</dbReference>
<dbReference type="KEGG" id="sfd:USDA257_c26840"/>
<dbReference type="KEGG" id="sfd:USDA257_c19770"/>